<dbReference type="AlphaFoldDB" id="I0HRI4"/>
<gene>
    <name evidence="2" type="ordered locus">RGE_22800</name>
</gene>
<dbReference type="PROSITE" id="PS50995">
    <property type="entry name" value="HTH_MARR_2"/>
    <property type="match status" value="1"/>
</dbReference>
<reference evidence="2 3" key="1">
    <citation type="journal article" date="2012" name="J. Bacteriol.">
        <title>Complete genome sequence of phototrophic betaproteobacterium Rubrivivax gelatinosus IL144.</title>
        <authorList>
            <person name="Nagashima S."/>
            <person name="Kamimura A."/>
            <person name="Shimizu T."/>
            <person name="Nakamura-isaki S."/>
            <person name="Aono E."/>
            <person name="Sakamoto K."/>
            <person name="Ichikawa N."/>
            <person name="Nakazawa H."/>
            <person name="Sekine M."/>
            <person name="Yamazaki S."/>
            <person name="Fujita N."/>
            <person name="Shimada K."/>
            <person name="Hanada S."/>
            <person name="Nagashima K.V.P."/>
        </authorList>
    </citation>
    <scope>NUCLEOTIDE SEQUENCE [LARGE SCALE GENOMIC DNA]</scope>
    <source>
        <strain evidence="3">NBRC 100245 / IL144</strain>
    </source>
</reference>
<dbReference type="GO" id="GO:0006950">
    <property type="term" value="P:response to stress"/>
    <property type="evidence" value="ECO:0007669"/>
    <property type="project" value="TreeGrafter"/>
</dbReference>
<dbReference type="eggNOG" id="COG1846">
    <property type="taxonomic scope" value="Bacteria"/>
</dbReference>
<sequence>MKQNRPAPAAFVSELMLATLRFEARRLARTDALLEPLGLTGARWQLLDTIVRAGQPQSAPQLAAALGVTRQGAQKQLDLLAACGLLAAQPNPRHRRSPLYALSAAGQREHARAAALHATWAARLAAGLPANELADALGVLQALHARLDDALPRVAGA</sequence>
<keyword evidence="3" id="KW-1185">Reference proteome</keyword>
<dbReference type="Pfam" id="PF12802">
    <property type="entry name" value="MarR_2"/>
    <property type="match status" value="1"/>
</dbReference>
<protein>
    <submittedName>
        <fullName evidence="2">Transcriptional regulator, MarR family</fullName>
    </submittedName>
</protein>
<dbReference type="Proteomes" id="UP000007883">
    <property type="component" value="Chromosome"/>
</dbReference>
<name>I0HRI4_RUBGI</name>
<evidence type="ECO:0000259" key="1">
    <source>
        <dbReference type="PROSITE" id="PS50995"/>
    </source>
</evidence>
<dbReference type="EMBL" id="AP012320">
    <property type="protein sequence ID" value="BAL95621.1"/>
    <property type="molecule type" value="Genomic_DNA"/>
</dbReference>
<dbReference type="Gene3D" id="1.10.10.10">
    <property type="entry name" value="Winged helix-like DNA-binding domain superfamily/Winged helix DNA-binding domain"/>
    <property type="match status" value="1"/>
</dbReference>
<dbReference type="SUPFAM" id="SSF46785">
    <property type="entry name" value="Winged helix' DNA-binding domain"/>
    <property type="match status" value="1"/>
</dbReference>
<dbReference type="PANTHER" id="PTHR33164:SF43">
    <property type="entry name" value="HTH-TYPE TRANSCRIPTIONAL REPRESSOR YETL"/>
    <property type="match status" value="1"/>
</dbReference>
<dbReference type="RefSeq" id="WP_014428483.1">
    <property type="nucleotide sequence ID" value="NC_017075.1"/>
</dbReference>
<feature type="domain" description="HTH marR-type" evidence="1">
    <location>
        <begin position="8"/>
        <end position="145"/>
    </location>
</feature>
<dbReference type="InterPro" id="IPR036390">
    <property type="entry name" value="WH_DNA-bd_sf"/>
</dbReference>
<organism evidence="2 3">
    <name type="scientific">Rubrivivax gelatinosus (strain NBRC 100245 / IL144)</name>
    <dbReference type="NCBI Taxonomy" id="983917"/>
    <lineage>
        <taxon>Bacteria</taxon>
        <taxon>Pseudomonadati</taxon>
        <taxon>Pseudomonadota</taxon>
        <taxon>Betaproteobacteria</taxon>
        <taxon>Burkholderiales</taxon>
        <taxon>Sphaerotilaceae</taxon>
        <taxon>Rubrivivax</taxon>
    </lineage>
</organism>
<dbReference type="SMART" id="SM00347">
    <property type="entry name" value="HTH_MARR"/>
    <property type="match status" value="1"/>
</dbReference>
<dbReference type="InterPro" id="IPR000835">
    <property type="entry name" value="HTH_MarR-typ"/>
</dbReference>
<dbReference type="PATRIC" id="fig|983917.3.peg.2210"/>
<dbReference type="InterPro" id="IPR036388">
    <property type="entry name" value="WH-like_DNA-bd_sf"/>
</dbReference>
<proteinExistence type="predicted"/>
<dbReference type="STRING" id="983917.RGE_22800"/>
<dbReference type="InterPro" id="IPR039422">
    <property type="entry name" value="MarR/SlyA-like"/>
</dbReference>
<dbReference type="HOGENOM" id="CLU_083287_5_1_4"/>
<evidence type="ECO:0000313" key="3">
    <source>
        <dbReference type="Proteomes" id="UP000007883"/>
    </source>
</evidence>
<dbReference type="PANTHER" id="PTHR33164">
    <property type="entry name" value="TRANSCRIPTIONAL REGULATOR, MARR FAMILY"/>
    <property type="match status" value="1"/>
</dbReference>
<accession>I0HRI4</accession>
<dbReference type="GO" id="GO:0003700">
    <property type="term" value="F:DNA-binding transcription factor activity"/>
    <property type="evidence" value="ECO:0007669"/>
    <property type="project" value="InterPro"/>
</dbReference>
<dbReference type="KEGG" id="rge:RGE_22800"/>
<evidence type="ECO:0000313" key="2">
    <source>
        <dbReference type="EMBL" id="BAL95621.1"/>
    </source>
</evidence>